<proteinExistence type="predicted"/>
<sequence length="106" mass="11811">MPTRVDESLHPWRGQQRRKGHQAARFMREEPAGGAVIGETISDEAGVDEVRKEGGGSRWRRRERGEQHRTEVVVIADTVGDAITTCLFSPTCHDSNLTDRVVESAN</sequence>
<organism evidence="2 3">
    <name type="scientific">Oryza glaberrima</name>
    <name type="common">African rice</name>
    <dbReference type="NCBI Taxonomy" id="4538"/>
    <lineage>
        <taxon>Eukaryota</taxon>
        <taxon>Viridiplantae</taxon>
        <taxon>Streptophyta</taxon>
        <taxon>Embryophyta</taxon>
        <taxon>Tracheophyta</taxon>
        <taxon>Spermatophyta</taxon>
        <taxon>Magnoliopsida</taxon>
        <taxon>Liliopsida</taxon>
        <taxon>Poales</taxon>
        <taxon>Poaceae</taxon>
        <taxon>BOP clade</taxon>
        <taxon>Oryzoideae</taxon>
        <taxon>Oryzeae</taxon>
        <taxon>Oryzinae</taxon>
        <taxon>Oryza</taxon>
    </lineage>
</organism>
<accession>I1QUS9</accession>
<evidence type="ECO:0000256" key="1">
    <source>
        <dbReference type="SAM" id="MobiDB-lite"/>
    </source>
</evidence>
<dbReference type="HOGENOM" id="CLU_2227374_0_0_1"/>
<reference evidence="2 3" key="2">
    <citation type="submission" date="2018-04" db="EMBL/GenBank/DDBJ databases">
        <title>OglaRS2 (Oryza glaberrima Reference Sequence Version 2).</title>
        <authorList>
            <person name="Zhang J."/>
            <person name="Kudrna D."/>
            <person name="Lee S."/>
            <person name="Talag J."/>
            <person name="Rajasekar S."/>
            <person name="Wing R.A."/>
        </authorList>
    </citation>
    <scope>NUCLEOTIDE SEQUENCE [LARGE SCALE GENOMIC DNA]</scope>
    <source>
        <strain evidence="2 3">cv. IRGC 96717</strain>
    </source>
</reference>
<evidence type="ECO:0000313" key="3">
    <source>
        <dbReference type="Proteomes" id="UP000007306"/>
    </source>
</evidence>
<reference evidence="2" key="1">
    <citation type="submission" date="2015-06" db="UniProtKB">
        <authorList>
            <consortium name="EnsemblPlants"/>
        </authorList>
    </citation>
    <scope>IDENTIFICATION</scope>
</reference>
<feature type="compositionally biased region" description="Basic and acidic residues" evidence="1">
    <location>
        <begin position="1"/>
        <end position="10"/>
    </location>
</feature>
<feature type="region of interest" description="Disordered" evidence="1">
    <location>
        <begin position="35"/>
        <end position="66"/>
    </location>
</feature>
<dbReference type="AlphaFoldDB" id="I1QUS9"/>
<evidence type="ECO:0000313" key="2">
    <source>
        <dbReference type="EnsemblPlants" id="ORGLA10G0096200.1"/>
    </source>
</evidence>
<protein>
    <submittedName>
        <fullName evidence="2">Uncharacterized protein</fullName>
    </submittedName>
</protein>
<dbReference type="Gramene" id="ORGLA10G0096200.1">
    <property type="protein sequence ID" value="ORGLA10G0096200.1"/>
    <property type="gene ID" value="ORGLA10G0096200"/>
</dbReference>
<dbReference type="Proteomes" id="UP000007306">
    <property type="component" value="Chromosome 10"/>
</dbReference>
<feature type="region of interest" description="Disordered" evidence="1">
    <location>
        <begin position="1"/>
        <end position="23"/>
    </location>
</feature>
<dbReference type="EnsemblPlants" id="ORGLA10G0096200.1">
    <property type="protein sequence ID" value="ORGLA10G0096200.1"/>
    <property type="gene ID" value="ORGLA10G0096200"/>
</dbReference>
<name>I1QUS9_ORYGL</name>
<keyword evidence="3" id="KW-1185">Reference proteome</keyword>